<name>A0A0J1FV25_9FIRM</name>
<proteinExistence type="predicted"/>
<accession>A0A0J1FV25</accession>
<keyword evidence="4" id="KW-1185">Reference proteome</keyword>
<dbReference type="RefSeq" id="WP_282434434.1">
    <property type="nucleotide sequence ID" value="NZ_LDZY01000002.1"/>
</dbReference>
<dbReference type="PATRIC" id="fig|476652.3.peg.507"/>
<dbReference type="Gene3D" id="3.30.390.30">
    <property type="match status" value="1"/>
</dbReference>
<dbReference type="STRING" id="476652.DEAC_c05020"/>
<evidence type="ECO:0000313" key="4">
    <source>
        <dbReference type="Proteomes" id="UP000036356"/>
    </source>
</evidence>
<comment type="cofactor">
    <cofactor evidence="1">
        <name>FAD</name>
        <dbReference type="ChEBI" id="CHEBI:57692"/>
    </cofactor>
</comment>
<gene>
    <name evidence="3" type="ORF">DEAC_c05020</name>
</gene>
<comment type="caution">
    <text evidence="3">The sequence shown here is derived from an EMBL/GenBank/DDBJ whole genome shotgun (WGS) entry which is preliminary data.</text>
</comment>
<dbReference type="Proteomes" id="UP000036356">
    <property type="component" value="Unassembled WGS sequence"/>
</dbReference>
<evidence type="ECO:0000313" key="3">
    <source>
        <dbReference type="EMBL" id="KLU67290.1"/>
    </source>
</evidence>
<dbReference type="InterPro" id="IPR041575">
    <property type="entry name" value="Rubredoxin_C"/>
</dbReference>
<dbReference type="EMBL" id="LDZY01000002">
    <property type="protein sequence ID" value="KLU67290.1"/>
    <property type="molecule type" value="Genomic_DNA"/>
</dbReference>
<evidence type="ECO:0000256" key="1">
    <source>
        <dbReference type="ARBA" id="ARBA00001974"/>
    </source>
</evidence>
<protein>
    <recommendedName>
        <fullName evidence="2">NADH-rubredoxin oxidoreductase C-terminal domain-containing protein</fullName>
    </recommendedName>
</protein>
<reference evidence="3 4" key="1">
    <citation type="submission" date="2015-06" db="EMBL/GenBank/DDBJ databases">
        <title>Draft genome of the moderately acidophilic sulfate reducer Candidatus Desulfosporosinus acididurans strain M1.</title>
        <authorList>
            <person name="Poehlein A."/>
            <person name="Petzsch P."/>
            <person name="Johnson B.D."/>
            <person name="Schloemann M."/>
            <person name="Daniel R."/>
            <person name="Muehling M."/>
        </authorList>
    </citation>
    <scope>NUCLEOTIDE SEQUENCE [LARGE SCALE GENOMIC DNA]</scope>
    <source>
        <strain evidence="3 4">M1</strain>
    </source>
</reference>
<dbReference type="InterPro" id="IPR016156">
    <property type="entry name" value="FAD/NAD-linked_Rdtase_dimer_sf"/>
</dbReference>
<dbReference type="Pfam" id="PF18267">
    <property type="entry name" value="Rubredoxin_C"/>
    <property type="match status" value="1"/>
</dbReference>
<sequence>MSQNSVDFFGLSVMSAGITKLNKTMETGGWEEESSQRIIDGRTIYQKLIWQGDVLKGFILVGDTSQCGVLTALVKSGRPLTRAQKKVALGKRGTLAAELII</sequence>
<dbReference type="AlphaFoldDB" id="A0A0J1FV25"/>
<feature type="domain" description="NADH-rubredoxin oxidoreductase C-terminal" evidence="2">
    <location>
        <begin position="7"/>
        <end position="77"/>
    </location>
</feature>
<evidence type="ECO:0000259" key="2">
    <source>
        <dbReference type="Pfam" id="PF18267"/>
    </source>
</evidence>
<organism evidence="3 4">
    <name type="scientific">Desulfosporosinus acididurans</name>
    <dbReference type="NCBI Taxonomy" id="476652"/>
    <lineage>
        <taxon>Bacteria</taxon>
        <taxon>Bacillati</taxon>
        <taxon>Bacillota</taxon>
        <taxon>Clostridia</taxon>
        <taxon>Eubacteriales</taxon>
        <taxon>Desulfitobacteriaceae</taxon>
        <taxon>Desulfosporosinus</taxon>
    </lineage>
</organism>